<keyword evidence="4" id="KW-0677">Repeat</keyword>
<keyword evidence="8 10" id="KW-0472">Membrane</keyword>
<evidence type="ECO:0000256" key="9">
    <source>
        <dbReference type="SAM" id="MobiDB-lite"/>
    </source>
</evidence>
<dbReference type="GO" id="GO:0005524">
    <property type="term" value="F:ATP binding"/>
    <property type="evidence" value="ECO:0007669"/>
    <property type="project" value="UniProtKB-KW"/>
</dbReference>
<feature type="transmembrane region" description="Helical" evidence="10">
    <location>
        <begin position="111"/>
        <end position="128"/>
    </location>
</feature>
<feature type="transmembrane region" description="Helical" evidence="10">
    <location>
        <begin position="500"/>
        <end position="521"/>
    </location>
</feature>
<feature type="domain" description="ABC transporter" evidence="11">
    <location>
        <begin position="1286"/>
        <end position="1523"/>
    </location>
</feature>
<dbReference type="PROSITE" id="PS50893">
    <property type="entry name" value="ABC_TRANSPORTER_2"/>
    <property type="match status" value="2"/>
</dbReference>
<evidence type="ECO:0000313" key="14">
    <source>
        <dbReference type="Proteomes" id="UP001362999"/>
    </source>
</evidence>
<dbReference type="Gene3D" id="3.40.50.300">
    <property type="entry name" value="P-loop containing nucleotide triphosphate hydrolases"/>
    <property type="match status" value="2"/>
</dbReference>
<reference evidence="13 14" key="1">
    <citation type="journal article" date="2024" name="J Genomics">
        <title>Draft genome sequencing and assembly of Favolaschia claudopus CIRM-BRFM 2984 isolated from oak limbs.</title>
        <authorList>
            <person name="Navarro D."/>
            <person name="Drula E."/>
            <person name="Chaduli D."/>
            <person name="Cazenave R."/>
            <person name="Ahrendt S."/>
            <person name="Wang J."/>
            <person name="Lipzen A."/>
            <person name="Daum C."/>
            <person name="Barry K."/>
            <person name="Grigoriev I.V."/>
            <person name="Favel A."/>
            <person name="Rosso M.N."/>
            <person name="Martin F."/>
        </authorList>
    </citation>
    <scope>NUCLEOTIDE SEQUENCE [LARGE SCALE GENOMIC DNA]</scope>
    <source>
        <strain evidence="13 14">CIRM-BRFM 2984</strain>
    </source>
</reference>
<dbReference type="SMART" id="SM00382">
    <property type="entry name" value="AAA"/>
    <property type="match status" value="2"/>
</dbReference>
<feature type="domain" description="ABC transmembrane type-1" evidence="12">
    <location>
        <begin position="289"/>
        <end position="633"/>
    </location>
</feature>
<dbReference type="PANTHER" id="PTHR24223:SF356">
    <property type="entry name" value="ATP-BINDING CASSETTE TRANSPORTER ABC4"/>
    <property type="match status" value="1"/>
</dbReference>
<dbReference type="GO" id="GO:0140359">
    <property type="term" value="F:ABC-type transporter activity"/>
    <property type="evidence" value="ECO:0007669"/>
    <property type="project" value="InterPro"/>
</dbReference>
<organism evidence="13 14">
    <name type="scientific">Favolaschia claudopus</name>
    <dbReference type="NCBI Taxonomy" id="2862362"/>
    <lineage>
        <taxon>Eukaryota</taxon>
        <taxon>Fungi</taxon>
        <taxon>Dikarya</taxon>
        <taxon>Basidiomycota</taxon>
        <taxon>Agaricomycotina</taxon>
        <taxon>Agaricomycetes</taxon>
        <taxon>Agaricomycetidae</taxon>
        <taxon>Agaricales</taxon>
        <taxon>Marasmiineae</taxon>
        <taxon>Mycenaceae</taxon>
        <taxon>Favolaschia</taxon>
    </lineage>
</organism>
<feature type="region of interest" description="Disordered" evidence="9">
    <location>
        <begin position="371"/>
        <end position="448"/>
    </location>
</feature>
<dbReference type="SUPFAM" id="SSF52540">
    <property type="entry name" value="P-loop containing nucleoside triphosphate hydrolases"/>
    <property type="match status" value="2"/>
</dbReference>
<feature type="transmembrane region" description="Helical" evidence="10">
    <location>
        <begin position="135"/>
        <end position="153"/>
    </location>
</feature>
<dbReference type="CDD" id="cd18596">
    <property type="entry name" value="ABC_6TM_VMR1_D1_like"/>
    <property type="match status" value="1"/>
</dbReference>
<dbReference type="GO" id="GO:0016887">
    <property type="term" value="F:ATP hydrolysis activity"/>
    <property type="evidence" value="ECO:0007669"/>
    <property type="project" value="InterPro"/>
</dbReference>
<evidence type="ECO:0000256" key="10">
    <source>
        <dbReference type="SAM" id="Phobius"/>
    </source>
</evidence>
<gene>
    <name evidence="13" type="ORF">R3P38DRAFT_2904349</name>
</gene>
<evidence type="ECO:0000256" key="1">
    <source>
        <dbReference type="ARBA" id="ARBA00004141"/>
    </source>
</evidence>
<dbReference type="CDD" id="cd03244">
    <property type="entry name" value="ABCC_MRP_domain2"/>
    <property type="match status" value="1"/>
</dbReference>
<keyword evidence="6" id="KW-0067">ATP-binding</keyword>
<evidence type="ECO:0000256" key="4">
    <source>
        <dbReference type="ARBA" id="ARBA00022737"/>
    </source>
</evidence>
<dbReference type="CDD" id="cd18604">
    <property type="entry name" value="ABC_6TM_VMR1_D2_like"/>
    <property type="match status" value="1"/>
</dbReference>
<evidence type="ECO:0000256" key="6">
    <source>
        <dbReference type="ARBA" id="ARBA00022840"/>
    </source>
</evidence>
<dbReference type="FunFam" id="1.20.1560.10:FF:000013">
    <property type="entry name" value="ABC transporter C family member 2"/>
    <property type="match status" value="1"/>
</dbReference>
<evidence type="ECO:0000256" key="3">
    <source>
        <dbReference type="ARBA" id="ARBA00022692"/>
    </source>
</evidence>
<feature type="transmembrane region" description="Helical" evidence="10">
    <location>
        <begin position="1201"/>
        <end position="1221"/>
    </location>
</feature>
<feature type="transmembrane region" description="Helical" evidence="10">
    <location>
        <begin position="578"/>
        <end position="596"/>
    </location>
</feature>
<dbReference type="Pfam" id="PF00664">
    <property type="entry name" value="ABC_membrane"/>
    <property type="match status" value="2"/>
</dbReference>
<feature type="transmembrane region" description="Helical" evidence="10">
    <location>
        <begin position="327"/>
        <end position="346"/>
    </location>
</feature>
<dbReference type="InterPro" id="IPR017871">
    <property type="entry name" value="ABC_transporter-like_CS"/>
</dbReference>
<feature type="compositionally biased region" description="Polar residues" evidence="9">
    <location>
        <begin position="386"/>
        <end position="397"/>
    </location>
</feature>
<dbReference type="InterPro" id="IPR003593">
    <property type="entry name" value="AAA+_ATPase"/>
</dbReference>
<proteinExistence type="predicted"/>
<dbReference type="PROSITE" id="PS00211">
    <property type="entry name" value="ABC_TRANSPORTER_1"/>
    <property type="match status" value="1"/>
</dbReference>
<feature type="domain" description="ABC transmembrane type-1" evidence="12">
    <location>
        <begin position="977"/>
        <end position="1257"/>
    </location>
</feature>
<keyword evidence="14" id="KW-1185">Reference proteome</keyword>
<dbReference type="Gene3D" id="1.20.1560.10">
    <property type="entry name" value="ABC transporter type 1, transmembrane domain"/>
    <property type="match status" value="2"/>
</dbReference>
<feature type="compositionally biased region" description="Basic and acidic residues" evidence="9">
    <location>
        <begin position="373"/>
        <end position="384"/>
    </location>
</feature>
<dbReference type="PANTHER" id="PTHR24223">
    <property type="entry name" value="ATP-BINDING CASSETTE SUB-FAMILY C"/>
    <property type="match status" value="1"/>
</dbReference>
<dbReference type="PROSITE" id="PS50929">
    <property type="entry name" value="ABC_TM1F"/>
    <property type="match status" value="2"/>
</dbReference>
<dbReference type="InterPro" id="IPR036640">
    <property type="entry name" value="ABC1_TM_sf"/>
</dbReference>
<feature type="region of interest" description="Disordered" evidence="9">
    <location>
        <begin position="918"/>
        <end position="937"/>
    </location>
</feature>
<evidence type="ECO:0000256" key="2">
    <source>
        <dbReference type="ARBA" id="ARBA00022448"/>
    </source>
</evidence>
<name>A0AAW0CED1_9AGAR</name>
<comment type="subcellular location">
    <subcellularLocation>
        <location evidence="1">Membrane</location>
        <topology evidence="1">Multi-pass membrane protein</topology>
    </subcellularLocation>
</comment>
<dbReference type="InterPro" id="IPR027417">
    <property type="entry name" value="P-loop_NTPase"/>
</dbReference>
<evidence type="ECO:0000256" key="7">
    <source>
        <dbReference type="ARBA" id="ARBA00022989"/>
    </source>
</evidence>
<dbReference type="Proteomes" id="UP001362999">
    <property type="component" value="Unassembled WGS sequence"/>
</dbReference>
<dbReference type="CDD" id="cd03250">
    <property type="entry name" value="ABCC_MRP_domain1"/>
    <property type="match status" value="1"/>
</dbReference>
<keyword evidence="2" id="KW-0813">Transport</keyword>
<comment type="caution">
    <text evidence="13">The sequence shown here is derived from an EMBL/GenBank/DDBJ whole genome shotgun (WGS) entry which is preliminary data.</text>
</comment>
<feature type="transmembrane region" description="Helical" evidence="10">
    <location>
        <begin position="30"/>
        <end position="50"/>
    </location>
</feature>
<evidence type="ECO:0000259" key="12">
    <source>
        <dbReference type="PROSITE" id="PS50929"/>
    </source>
</evidence>
<dbReference type="Pfam" id="PF00005">
    <property type="entry name" value="ABC_tran"/>
    <property type="match status" value="2"/>
</dbReference>
<feature type="compositionally biased region" description="Basic and acidic residues" evidence="9">
    <location>
        <begin position="435"/>
        <end position="448"/>
    </location>
</feature>
<keyword evidence="5" id="KW-0547">Nucleotide-binding</keyword>
<keyword evidence="3 10" id="KW-0812">Transmembrane</keyword>
<evidence type="ECO:0000259" key="11">
    <source>
        <dbReference type="PROSITE" id="PS50893"/>
    </source>
</evidence>
<feature type="compositionally biased region" description="Polar residues" evidence="9">
    <location>
        <begin position="923"/>
        <end position="933"/>
    </location>
</feature>
<sequence length="1538" mass="170536">MDYYAQSVPQVSMGFMQWSAVTATQRVDSLLIPGAVAVISAAVLLVNLGIERFGGQSAKRHPGIGKGAILGFRILRLICCLVLLGLSFYPVTDESAAGKSNKTLSRNNFRVASPYLYASILSLFSISPERSGKRLVRHANIVLFATFCVYVYRDLLPLASFDGVPMDVDQGRFLWIKIAILAVAAVIVPLFTPGQYIPLDPLNPQTELSPEQTASIFSFAFYFFMDEIVYKANRNAQLEEDQLYPLCDTDESLVLKEKSFKYLDKFSGSKSKRHITFGLLRVFGREYSLLAVMLVIEVTSRMASPYAMGHLLEYIETRNQTEGVRPWVWILLIFIAPVALSLLFHLRIYINVRKHLHSTILRQLMPSSLRIRMKPETSETKEIEPSTPSDATSTQETVAEEGSQEGESAAQSEDESVTARASSASVKSTTSKATQGKDKEAAKAEGKKSQGSLVGKINNLVTTDLQIIVDGREFLQLFVAVPLQTALSIWYLYVWLGWSVWVGLASILIFMPLPGYMAKLFQSVQKERMKRTDERVQSVTEAVNVLRMVKLFGWEKKMEERIGEKRTAELTLIRKGRLIHMVMTMIIAMTLTYATLVMKKALNASTVFATMTVFDILRLMTGWLNNLMTTKVSLDRLNDFLKNTELLDAYEDSEAGRSLVATEAATPSDERIGFRNAAFTWAKESDGSATRSQRQYVLKVDGELLFERGKISLIVGPTGSGKTSLLMALLGEMHWVPPSPYSWYNLPRGSGVAYAAQESWVLNSTIRDNILFDSPYDEERYKKVLDQCALQQDLKLFQAGDLQEVGERGLTLSGGQKARLTLARAVYSNASILLLDDVLAALDVHTATYIVDQLFSGDLIENRTVLLVTHNVALAYPIAHFVVTVGSDGKITGQGDVSEMSKHGTLARQIRKDQQILEKSQQEIDPSESQDANESAVKPADGKLILAEEVQVGRISTRALKMYLSEMGGSYPLVFFLLFSFGLFFQEASNAFRTWMLGYWAKQYEDRPAEQVNIVLNVTYLCIIAVLFMISVALTYVYYLAGQLRASKAIHQHLLNSVLRAPLRWLDVTPQSRILVRVTNDVRGVDDAIPSEFSPLCTLIVSLVVRFVAIVLYAPLFFIPGVLVGALGTHCGQIYMRAQMPVKRLMSVARAPVLAHFGAAIAGLVSIRAFNAESKFVADFRPRINRYTRAARSYYNLNRWVSVRVDILGATFTFLLTLYIVYIKPIGAGDTGFVINMAISFTSMLLWTVRFYNDFERIQGYLDIEHEKAPTESGKPPAHWPASGELRVENLSASYSADGPKVLRDISFTIKAGERVGIVGRTGSGKSSLTLSLLRCIPTEGSVHYDGIETSNLNLDALRSSITIIPQQPELLSGSLRNNLDPFGQYDDLELNYALRAAGLNALQDEMEEGRITLDTAISSGGGNLSVGQRQIFALARSVEYSPPNLLQTHNFETATSAIDAIIQNSLRQEMRGDVSVLTVAHRLQSIMDSDKIMVLDAGRIVELGSPKQLLSIKGGKLRSLVDESGDKDALYAMAGAS</sequence>
<accession>A0AAW0CED1</accession>
<feature type="domain" description="ABC transporter" evidence="11">
    <location>
        <begin position="672"/>
        <end position="919"/>
    </location>
</feature>
<feature type="transmembrane region" description="Helical" evidence="10">
    <location>
        <begin position="287"/>
        <end position="307"/>
    </location>
</feature>
<feature type="transmembrane region" description="Helical" evidence="10">
    <location>
        <begin position="173"/>
        <end position="192"/>
    </location>
</feature>
<feature type="transmembrane region" description="Helical" evidence="10">
    <location>
        <begin position="1233"/>
        <end position="1252"/>
    </location>
</feature>
<keyword evidence="7 10" id="KW-1133">Transmembrane helix</keyword>
<evidence type="ECO:0000256" key="5">
    <source>
        <dbReference type="ARBA" id="ARBA00022741"/>
    </source>
</evidence>
<evidence type="ECO:0000313" key="13">
    <source>
        <dbReference type="EMBL" id="KAK7038087.1"/>
    </source>
</evidence>
<feature type="transmembrane region" description="Helical" evidence="10">
    <location>
        <begin position="474"/>
        <end position="494"/>
    </location>
</feature>
<feature type="transmembrane region" description="Helical" evidence="10">
    <location>
        <begin position="70"/>
        <end position="91"/>
    </location>
</feature>
<dbReference type="InterPro" id="IPR003439">
    <property type="entry name" value="ABC_transporter-like_ATP-bd"/>
</dbReference>
<evidence type="ECO:0000256" key="8">
    <source>
        <dbReference type="ARBA" id="ARBA00023136"/>
    </source>
</evidence>
<dbReference type="InterPro" id="IPR011527">
    <property type="entry name" value="ABC1_TM_dom"/>
</dbReference>
<dbReference type="FunFam" id="3.40.50.300:FF:000163">
    <property type="entry name" value="Multidrug resistance-associated protein member 4"/>
    <property type="match status" value="1"/>
</dbReference>
<dbReference type="InterPro" id="IPR050173">
    <property type="entry name" value="ABC_transporter_C-like"/>
</dbReference>
<dbReference type="EMBL" id="JAWWNJ010000017">
    <property type="protein sequence ID" value="KAK7038087.1"/>
    <property type="molecule type" value="Genomic_DNA"/>
</dbReference>
<feature type="transmembrane region" description="Helical" evidence="10">
    <location>
        <begin position="1148"/>
        <end position="1170"/>
    </location>
</feature>
<dbReference type="GO" id="GO:0016020">
    <property type="term" value="C:membrane"/>
    <property type="evidence" value="ECO:0007669"/>
    <property type="project" value="UniProtKB-SubCell"/>
</dbReference>
<feature type="compositionally biased region" description="Low complexity" evidence="9">
    <location>
        <begin position="418"/>
        <end position="434"/>
    </location>
</feature>
<protein>
    <submittedName>
        <fullName evidence="13">Multidrug resistance-associated ABC transporter protein</fullName>
    </submittedName>
</protein>
<dbReference type="SUPFAM" id="SSF90123">
    <property type="entry name" value="ABC transporter transmembrane region"/>
    <property type="match status" value="2"/>
</dbReference>
<feature type="transmembrane region" description="Helical" evidence="10">
    <location>
        <begin position="1018"/>
        <end position="1041"/>
    </location>
</feature>
<feature type="transmembrane region" description="Helical" evidence="10">
    <location>
        <begin position="963"/>
        <end position="985"/>
    </location>
</feature>